<feature type="region of interest" description="Disordered" evidence="2">
    <location>
        <begin position="276"/>
        <end position="344"/>
    </location>
</feature>
<dbReference type="SMART" id="SM00321">
    <property type="entry name" value="WSC"/>
    <property type="match status" value="5"/>
</dbReference>
<accession>W3XQ55</accession>
<dbReference type="InterPro" id="IPR011043">
    <property type="entry name" value="Gal_Oxase/kelch_b-propeller"/>
</dbReference>
<dbReference type="KEGG" id="pfy:PFICI_01470"/>
<dbReference type="SUPFAM" id="SSF81296">
    <property type="entry name" value="E set domains"/>
    <property type="match status" value="1"/>
</dbReference>
<dbReference type="Gene3D" id="2.130.10.80">
    <property type="entry name" value="Galactose oxidase/kelch, beta-propeller"/>
    <property type="match status" value="1"/>
</dbReference>
<dbReference type="InterPro" id="IPR013783">
    <property type="entry name" value="Ig-like_fold"/>
</dbReference>
<dbReference type="PANTHER" id="PTHR32208:SF105">
    <property type="entry name" value="COPPER RADICAL OXIDASE"/>
    <property type="match status" value="1"/>
</dbReference>
<dbReference type="eggNOG" id="KOG4157">
    <property type="taxonomic scope" value="Eukaryota"/>
</dbReference>
<evidence type="ECO:0000259" key="4">
    <source>
        <dbReference type="PROSITE" id="PS51212"/>
    </source>
</evidence>
<feature type="compositionally biased region" description="Polar residues" evidence="2">
    <location>
        <begin position="276"/>
        <end position="318"/>
    </location>
</feature>
<dbReference type="EMBL" id="KI912109">
    <property type="protein sequence ID" value="ETS87642.1"/>
    <property type="molecule type" value="Genomic_DNA"/>
</dbReference>
<feature type="signal peptide" evidence="3">
    <location>
        <begin position="1"/>
        <end position="16"/>
    </location>
</feature>
<dbReference type="InterPro" id="IPR015202">
    <property type="entry name" value="GO-like_E_set"/>
</dbReference>
<keyword evidence="1 3" id="KW-0732">Signal</keyword>
<dbReference type="RefSeq" id="XP_007828242.1">
    <property type="nucleotide sequence ID" value="XM_007830051.1"/>
</dbReference>
<dbReference type="Proteomes" id="UP000030651">
    <property type="component" value="Unassembled WGS sequence"/>
</dbReference>
<protein>
    <recommendedName>
        <fullName evidence="4">WSC domain-containing protein</fullName>
    </recommendedName>
</protein>
<feature type="domain" description="WSC" evidence="4">
    <location>
        <begin position="534"/>
        <end position="629"/>
    </location>
</feature>
<name>W3XQ55_PESFW</name>
<evidence type="ECO:0000313" key="6">
    <source>
        <dbReference type="Proteomes" id="UP000030651"/>
    </source>
</evidence>
<dbReference type="InterPro" id="IPR002889">
    <property type="entry name" value="WSC_carb-bd"/>
</dbReference>
<keyword evidence="6" id="KW-1185">Reference proteome</keyword>
<feature type="domain" description="WSC" evidence="4">
    <location>
        <begin position="647"/>
        <end position="744"/>
    </location>
</feature>
<reference evidence="6" key="1">
    <citation type="journal article" date="2015" name="BMC Genomics">
        <title>Genomic and transcriptomic analysis of the endophytic fungus Pestalotiopsis fici reveals its lifestyle and high potential for synthesis of natural products.</title>
        <authorList>
            <person name="Wang X."/>
            <person name="Zhang X."/>
            <person name="Liu L."/>
            <person name="Xiang M."/>
            <person name="Wang W."/>
            <person name="Sun X."/>
            <person name="Che Y."/>
            <person name="Guo L."/>
            <person name="Liu G."/>
            <person name="Guo L."/>
            <person name="Wang C."/>
            <person name="Yin W.B."/>
            <person name="Stadler M."/>
            <person name="Zhang X."/>
            <person name="Liu X."/>
        </authorList>
    </citation>
    <scope>NUCLEOTIDE SEQUENCE [LARGE SCALE GENOMIC DNA]</scope>
    <source>
        <strain evidence="6">W106-1 / CGMCC3.15140</strain>
    </source>
</reference>
<feature type="compositionally biased region" description="Low complexity" evidence="2">
    <location>
        <begin position="319"/>
        <end position="331"/>
    </location>
</feature>
<feature type="domain" description="WSC" evidence="4">
    <location>
        <begin position="128"/>
        <end position="221"/>
    </location>
</feature>
<dbReference type="HOGENOM" id="CLU_003527_0_0_1"/>
<feature type="domain" description="WSC" evidence="4">
    <location>
        <begin position="24"/>
        <end position="115"/>
    </location>
</feature>
<dbReference type="Pfam" id="PF01822">
    <property type="entry name" value="WSC"/>
    <property type="match status" value="5"/>
</dbReference>
<feature type="compositionally biased region" description="Polar residues" evidence="2">
    <location>
        <begin position="332"/>
        <end position="344"/>
    </location>
</feature>
<evidence type="ECO:0000256" key="3">
    <source>
        <dbReference type="SAM" id="SignalP"/>
    </source>
</evidence>
<evidence type="ECO:0000256" key="2">
    <source>
        <dbReference type="SAM" id="MobiDB-lite"/>
    </source>
</evidence>
<dbReference type="OMA" id="YHSEAIV"/>
<proteinExistence type="predicted"/>
<dbReference type="OrthoDB" id="2019572at2759"/>
<dbReference type="Pfam" id="PF09118">
    <property type="entry name" value="GO-like_E_set"/>
    <property type="match status" value="1"/>
</dbReference>
<dbReference type="SUPFAM" id="SSF50965">
    <property type="entry name" value="Galactose oxidase, central domain"/>
    <property type="match status" value="1"/>
</dbReference>
<dbReference type="InterPro" id="IPR014756">
    <property type="entry name" value="Ig_E-set"/>
</dbReference>
<organism evidence="5 6">
    <name type="scientific">Pestalotiopsis fici (strain W106-1 / CGMCC3.15140)</name>
    <dbReference type="NCBI Taxonomy" id="1229662"/>
    <lineage>
        <taxon>Eukaryota</taxon>
        <taxon>Fungi</taxon>
        <taxon>Dikarya</taxon>
        <taxon>Ascomycota</taxon>
        <taxon>Pezizomycotina</taxon>
        <taxon>Sordariomycetes</taxon>
        <taxon>Xylariomycetidae</taxon>
        <taxon>Amphisphaeriales</taxon>
        <taxon>Sporocadaceae</taxon>
        <taxon>Pestalotiopsis</taxon>
    </lineage>
</organism>
<dbReference type="GeneID" id="19266483"/>
<feature type="chain" id="PRO_5004836385" description="WSC domain-containing protein" evidence="3">
    <location>
        <begin position="17"/>
        <end position="1265"/>
    </location>
</feature>
<dbReference type="InterPro" id="IPR037293">
    <property type="entry name" value="Gal_Oxidase_central_sf"/>
</dbReference>
<dbReference type="PROSITE" id="PS51212">
    <property type="entry name" value="WSC"/>
    <property type="match status" value="5"/>
</dbReference>
<feature type="domain" description="WSC" evidence="4">
    <location>
        <begin position="405"/>
        <end position="498"/>
    </location>
</feature>
<evidence type="ECO:0000256" key="1">
    <source>
        <dbReference type="ARBA" id="ARBA00022729"/>
    </source>
</evidence>
<dbReference type="InterPro" id="IPR009880">
    <property type="entry name" value="Glyoxal_oxidase_N"/>
</dbReference>
<dbReference type="InParanoid" id="W3XQ55"/>
<dbReference type="AlphaFoldDB" id="W3XQ55"/>
<sequence>MLAFLIFSISLVSALSVPNTLPQGWSYSGCYTDVGRTINADYTASKQMTAQSCISYCSSKGYPFAGTEYYNECYCGTKLTTGAAKVADTDCNTACSGDNTQPCGGGNRLSLFNNSNIQGPQPNTGIQNWTHIGCYTEGQNGRALGYKANIAVDQVSGANCTAACKTAGFILAGTEYSGECYCGNTIANNATLAIDGCVMLCNANKTEVCGGANRLNIYDFNMTYPVTLSSSSSGSSSPLTSTATSSALSSTLTTATAASTTSSTSLVAAFSSSQTQNTETVPQISSQTQNTGSIPQASSQTQNTGSLPQTSATVAGTLSTDSSSTSTSDSTAVPSTETPSSVDTLSIATTISTVISSSQSPSGASSSSTATSASVVVNQALATTASTSAASATPTAPSQPKTISNYNLYGCQTEATNARALSAFSYVNDTMTLESCQAFCSAKGSTYFGTEYGRECYCGESFGSGSVAAPASDCTQLCAGNKFEYCGNGNRLSVYVKNGTVIVSSLSSAGGSTTSTGIASGTNTPAAATGFPKGWTSQGCWQDGPNGRIMPTYQDPDNKALTPQSCAQTCFSKGYNISGTEYYSQCFCSNAIYNGGKASADQTKCNTPCSGDSKSMCGGAGYLSIVSNGTPPTFQPPVPQTSGLNNSWTYQGCFPDNLNNKRTLPWQLLFPGTLTPSQCLYQCSQFGYMAAGLEYGQECYCGDPVDLANAGATKQPETDCNLACAGNASAICGGGSRLSTYFWTGKQPLWQFSYPTGNNAGIYSNLVGGVVTPLMTMQSITGKVTFLEKGGTGAANSTGAYELDLTYGDRWKAWREMHVKTDIFCSAGLILPDKAARQLTIGGWSLDSTYGVRLYWPDGSPGVNGTNDWEEDVNNLRLQNGRWYPSAMGMANGSILVIGGEEGSNGAAVPTLEILPATGGKPLTMDWLARTDPNNLYPFAAVLPGGGIFVGYWNEALIMNENTFATTKQLPNMPGAVNDPKGGRTYPLEGTAVLLPQYAPYTDPLGILMCGGSTPGAGLALDNCVSIQPEVPNASWTLERMPSKRVMTCMAPLPDGTYLIANGARQGVAGFGLATDPNLNAVLYDPRKPVGARMSVMANTTVARLYHSEAITLLDGRVLITGSDPQDGVHPEEMRVEVFTPPYLLSGLPRPSFTVASKDWAYGAVVSFALGAAARNGAIRVSLLGAVSSTHGNSMGARTLFPAVSCTGTSCTVTAPPGAHVAPPGWYQMFVLDGDVPAVGIYVRIGGDPAKIGNWPPGNFKRPGV</sequence>
<dbReference type="PANTHER" id="PTHR32208">
    <property type="entry name" value="SECRETED PROTEIN-RELATED"/>
    <property type="match status" value="1"/>
</dbReference>
<gene>
    <name evidence="5" type="ORF">PFICI_01470</name>
</gene>
<dbReference type="Pfam" id="PF07250">
    <property type="entry name" value="Glyoxal_oxid_N"/>
    <property type="match status" value="1"/>
</dbReference>
<dbReference type="Gene3D" id="2.60.40.10">
    <property type="entry name" value="Immunoglobulins"/>
    <property type="match status" value="1"/>
</dbReference>
<dbReference type="CDD" id="cd02851">
    <property type="entry name" value="E_set_GO_C"/>
    <property type="match status" value="1"/>
</dbReference>
<evidence type="ECO:0000313" key="5">
    <source>
        <dbReference type="EMBL" id="ETS87642.1"/>
    </source>
</evidence>